<evidence type="ECO:0000256" key="1">
    <source>
        <dbReference type="SAM" id="SignalP"/>
    </source>
</evidence>
<name>A0ABQ0MF36_9BACT</name>
<accession>A0ABQ0MF36</accession>
<comment type="caution">
    <text evidence="2">The sequence shown here is derived from an EMBL/GenBank/DDBJ whole genome shotgun (WGS) entry which is preliminary data.</text>
</comment>
<dbReference type="RefSeq" id="WP_085812109.1">
    <property type="nucleotide sequence ID" value="NZ_BDQG01000001.1"/>
</dbReference>
<dbReference type="Proteomes" id="UP000194153">
    <property type="component" value="Unassembled WGS sequence"/>
</dbReference>
<feature type="signal peptide" evidence="1">
    <location>
        <begin position="1"/>
        <end position="21"/>
    </location>
</feature>
<keyword evidence="3" id="KW-1185">Reference proteome</keyword>
<gene>
    <name evidence="2" type="ORF">GPEL0_01r0699</name>
</gene>
<evidence type="ECO:0008006" key="4">
    <source>
        <dbReference type="Google" id="ProtNLM"/>
    </source>
</evidence>
<evidence type="ECO:0000313" key="3">
    <source>
        <dbReference type="Proteomes" id="UP000194153"/>
    </source>
</evidence>
<sequence>MKHIFYALFAVVTLVALPASACAGFMDTLTQGIEKFRGTGSGLDDSTIVKGLKEALATGTARAVKSVSQRDGYFGNEAIKILVPEKLRTATSLLGRFGFQQQVDDLELRMNRAAEKAAPMATDYFVSALKQMTFEDARQILNGGNTAATEYFRSKTGDKIFAAFKPVVTSNMQDVGVANSYGLVLKKLQAVPFGSAAVESLDLDSYVTGKAVDGLFTMLGEEEKKIRTDPAARGTELLRKVFGK</sequence>
<reference evidence="3" key="2">
    <citation type="submission" date="2017-05" db="EMBL/GenBank/DDBJ databases">
        <title>Draft genome sequence of Geobacter pelophilus, a iron(III)-reducing bacteria.</title>
        <authorList>
            <person name="Aoyagi T."/>
            <person name="Koike H."/>
            <person name="Morita T."/>
            <person name="Sato Y."/>
            <person name="Habe H."/>
            <person name="Hori T."/>
        </authorList>
    </citation>
    <scope>NUCLEOTIDE SEQUENCE [LARGE SCALE GENOMIC DNA]</scope>
    <source>
        <strain evidence="3">Drf2</strain>
    </source>
</reference>
<organism evidence="2 3">
    <name type="scientific">Geoanaerobacter pelophilus</name>
    <dbReference type="NCBI Taxonomy" id="60036"/>
    <lineage>
        <taxon>Bacteria</taxon>
        <taxon>Pseudomonadati</taxon>
        <taxon>Thermodesulfobacteriota</taxon>
        <taxon>Desulfuromonadia</taxon>
        <taxon>Geobacterales</taxon>
        <taxon>Geobacteraceae</taxon>
        <taxon>Geoanaerobacter</taxon>
    </lineage>
</organism>
<evidence type="ECO:0000313" key="2">
    <source>
        <dbReference type="EMBL" id="GAW65687.1"/>
    </source>
</evidence>
<protein>
    <recommendedName>
        <fullName evidence="4">DUF4197 domain-containing protein</fullName>
    </recommendedName>
</protein>
<feature type="chain" id="PRO_5045159461" description="DUF4197 domain-containing protein" evidence="1">
    <location>
        <begin position="22"/>
        <end position="244"/>
    </location>
</feature>
<dbReference type="Pfam" id="PF13852">
    <property type="entry name" value="DUF4197"/>
    <property type="match status" value="1"/>
</dbReference>
<dbReference type="EMBL" id="BDQG01000001">
    <property type="protein sequence ID" value="GAW65687.1"/>
    <property type="molecule type" value="Genomic_DNA"/>
</dbReference>
<reference evidence="2 3" key="1">
    <citation type="submission" date="2017-04" db="EMBL/GenBank/DDBJ databases">
        <authorList>
            <consortium name="Geobacter pelophilus Genome Sequencing"/>
            <person name="Aoyagi T."/>
            <person name="Koike H."/>
            <person name="Hori T."/>
        </authorList>
    </citation>
    <scope>NUCLEOTIDE SEQUENCE [LARGE SCALE GENOMIC DNA]</scope>
    <source>
        <strain evidence="2 3">Drf2</strain>
    </source>
</reference>
<keyword evidence="1" id="KW-0732">Signal</keyword>
<dbReference type="InterPro" id="IPR025245">
    <property type="entry name" value="DUF4197"/>
</dbReference>
<proteinExistence type="predicted"/>